<evidence type="ECO:0000256" key="2">
    <source>
        <dbReference type="ARBA" id="ARBA00022723"/>
    </source>
</evidence>
<evidence type="ECO:0000313" key="5">
    <source>
        <dbReference type="EMBL" id="KAH8498896.1"/>
    </source>
</evidence>
<proteinExistence type="predicted"/>
<evidence type="ECO:0000313" key="6">
    <source>
        <dbReference type="Proteomes" id="UP000807159"/>
    </source>
</evidence>
<keyword evidence="2" id="KW-0479">Metal-binding</keyword>
<keyword evidence="1" id="KW-0349">Heme</keyword>
<feature type="region of interest" description="Disordered" evidence="4">
    <location>
        <begin position="1"/>
        <end position="57"/>
    </location>
</feature>
<dbReference type="EMBL" id="JACEGQ020000009">
    <property type="protein sequence ID" value="KAH8498896.1"/>
    <property type="molecule type" value="Genomic_DNA"/>
</dbReference>
<keyword evidence="6" id="KW-1185">Reference proteome</keyword>
<keyword evidence="3" id="KW-0408">Iron</keyword>
<dbReference type="Proteomes" id="UP000807159">
    <property type="component" value="Chromosome 9"/>
</dbReference>
<feature type="compositionally biased region" description="Polar residues" evidence="4">
    <location>
        <begin position="33"/>
        <end position="44"/>
    </location>
</feature>
<reference evidence="5" key="1">
    <citation type="journal article" date="2021" name="J. Hered.">
        <title>Genome Assembly of Salicaceae Populus deltoides (Eastern Cottonwood) I-69 Based on Nanopore Sequencing and Hi-C Technologies.</title>
        <authorList>
            <person name="Bai S."/>
            <person name="Wu H."/>
            <person name="Zhang J."/>
            <person name="Pan Z."/>
            <person name="Zhao W."/>
            <person name="Li Z."/>
            <person name="Tong C."/>
        </authorList>
    </citation>
    <scope>NUCLEOTIDE SEQUENCE</scope>
    <source>
        <tissue evidence="5">Leaf</tissue>
    </source>
</reference>
<protein>
    <submittedName>
        <fullName evidence="5">Uncharacterized protein</fullName>
    </submittedName>
</protein>
<sequence length="101" mass="10870">MGFQMALNSNQGGGGIVWRDNLPSDADSKNEKTIASGNAGTSTTKSEEEKVSASKPVARAQAKVPFEKGYSQMDWLKLTQKHHDLAEGVAEDQLGPDNHPM</sequence>
<dbReference type="GO" id="GO:0046872">
    <property type="term" value="F:metal ion binding"/>
    <property type="evidence" value="ECO:0007669"/>
    <property type="project" value="UniProtKB-KW"/>
</dbReference>
<organism evidence="5 6">
    <name type="scientific">Populus deltoides</name>
    <name type="common">Eastern poplar</name>
    <name type="synonym">Eastern cottonwood</name>
    <dbReference type="NCBI Taxonomy" id="3696"/>
    <lineage>
        <taxon>Eukaryota</taxon>
        <taxon>Viridiplantae</taxon>
        <taxon>Streptophyta</taxon>
        <taxon>Embryophyta</taxon>
        <taxon>Tracheophyta</taxon>
        <taxon>Spermatophyta</taxon>
        <taxon>Magnoliopsida</taxon>
        <taxon>eudicotyledons</taxon>
        <taxon>Gunneridae</taxon>
        <taxon>Pentapetalae</taxon>
        <taxon>rosids</taxon>
        <taxon>fabids</taxon>
        <taxon>Malpighiales</taxon>
        <taxon>Salicaceae</taxon>
        <taxon>Saliceae</taxon>
        <taxon>Populus</taxon>
    </lineage>
</organism>
<dbReference type="GO" id="GO:0004128">
    <property type="term" value="F:cytochrome-b5 reductase activity, acting on NAD(P)H"/>
    <property type="evidence" value="ECO:0007669"/>
    <property type="project" value="TreeGrafter"/>
</dbReference>
<evidence type="ECO:0000256" key="3">
    <source>
        <dbReference type="ARBA" id="ARBA00023004"/>
    </source>
</evidence>
<dbReference type="PANTHER" id="PTHR46237:SF1">
    <property type="entry name" value="CYTOCHROME B5 REDUCTASE 4"/>
    <property type="match status" value="1"/>
</dbReference>
<dbReference type="GO" id="GO:0005737">
    <property type="term" value="C:cytoplasm"/>
    <property type="evidence" value="ECO:0007669"/>
    <property type="project" value="TreeGrafter"/>
</dbReference>
<dbReference type="AlphaFoldDB" id="A0A8T2Y1E1"/>
<feature type="compositionally biased region" description="Polar residues" evidence="4">
    <location>
        <begin position="1"/>
        <end position="10"/>
    </location>
</feature>
<dbReference type="GO" id="GO:0020037">
    <property type="term" value="F:heme binding"/>
    <property type="evidence" value="ECO:0007669"/>
    <property type="project" value="TreeGrafter"/>
</dbReference>
<accession>A0A8T2Y1E1</accession>
<dbReference type="InterPro" id="IPR051872">
    <property type="entry name" value="Cytochrome_b5/Flavoprotein_Rdt"/>
</dbReference>
<gene>
    <name evidence="5" type="ORF">H0E87_017713</name>
</gene>
<name>A0A8T2Y1E1_POPDE</name>
<evidence type="ECO:0000256" key="1">
    <source>
        <dbReference type="ARBA" id="ARBA00022617"/>
    </source>
</evidence>
<comment type="caution">
    <text evidence="5">The sequence shown here is derived from an EMBL/GenBank/DDBJ whole genome shotgun (WGS) entry which is preliminary data.</text>
</comment>
<evidence type="ECO:0000256" key="4">
    <source>
        <dbReference type="SAM" id="MobiDB-lite"/>
    </source>
</evidence>
<dbReference type="PANTHER" id="PTHR46237">
    <property type="entry name" value="CYTOCHROME B5 REDUCTASE 4 FAMILY MEMBER"/>
    <property type="match status" value="1"/>
</dbReference>